<evidence type="ECO:0008006" key="3">
    <source>
        <dbReference type="Google" id="ProtNLM"/>
    </source>
</evidence>
<organism evidence="2">
    <name type="scientific">Sinorhizobium fredii (strain NBRC 101917 / NGR234)</name>
    <dbReference type="NCBI Taxonomy" id="394"/>
    <lineage>
        <taxon>Bacteria</taxon>
        <taxon>Pseudomonadati</taxon>
        <taxon>Pseudomonadota</taxon>
        <taxon>Alphaproteobacteria</taxon>
        <taxon>Hyphomicrobiales</taxon>
        <taxon>Rhizobiaceae</taxon>
        <taxon>Sinorhizobium/Ensifer group</taxon>
        <taxon>Sinorhizobium</taxon>
    </lineage>
</organism>
<keyword evidence="2" id="KW-0614">Plasmid</keyword>
<keyword evidence="1" id="KW-0732">Signal</keyword>
<proteinExistence type="predicted"/>
<evidence type="ECO:0000256" key="1">
    <source>
        <dbReference type="SAM" id="SignalP"/>
    </source>
</evidence>
<evidence type="ECO:0000313" key="2">
    <source>
        <dbReference type="EMBL" id="AAQ87432.1"/>
    </source>
</evidence>
<dbReference type="EMBL" id="AY316747">
    <property type="protein sequence ID" value="AAQ87432.1"/>
    <property type="molecule type" value="Genomic_DNA"/>
</dbReference>
<feature type="signal peptide" evidence="1">
    <location>
        <begin position="1"/>
        <end position="26"/>
    </location>
</feature>
<dbReference type="AlphaFoldDB" id="Q6W1D6"/>
<geneLocation type="plasmid" evidence="2">
    <name>megaplasmid 2</name>
</geneLocation>
<protein>
    <recommendedName>
        <fullName evidence="3">Transmembrane protein</fullName>
    </recommendedName>
</protein>
<gene>
    <name evidence="2" type="ORF">RNGR00306</name>
</gene>
<name>Q6W1D6_SINFN</name>
<reference evidence="2" key="1">
    <citation type="submission" date="2003-06" db="EMBL/GenBank/DDBJ databases">
        <title>Comparative DNA analysis of two large contigs of the Rhizobium sp. NGR234 megaplasmid 2.</title>
        <authorList>
            <person name="Broughton W.J."/>
            <person name="Perret X."/>
            <person name="Staehelin C."/>
            <person name="Schmitz R.A."/>
            <person name="Raasch C."/>
            <person name="Liesegang H."/>
            <person name="Gottschalk G."/>
            <person name="Streit W.R."/>
        </authorList>
    </citation>
    <scope>NUCLEOTIDE SEQUENCE</scope>
    <source>
        <strain evidence="2">NGR234</strain>
        <plasmid evidence="2">megaplasmid 2</plasmid>
    </source>
</reference>
<sequence>MMEGVLIKGAIVLSLGIAGAAFPAAAQNTSKNSTVTGAAGGAAAGAVIGGPVGAAVGGVAGAVAGAAIDPPPPKVIEYVEAQPLPTQPIVIQEQVVVGKPLPETVVLTPVPEDSRYAYAVVNEKRIIADPKTRTVVQVIQ</sequence>
<dbReference type="Pfam" id="PF06823">
    <property type="entry name" value="DUF1236"/>
    <property type="match status" value="1"/>
</dbReference>
<dbReference type="InterPro" id="IPR009642">
    <property type="entry name" value="DUF1236"/>
</dbReference>
<accession>Q6W1D6</accession>
<feature type="chain" id="PRO_5004282232" description="Transmembrane protein" evidence="1">
    <location>
        <begin position="27"/>
        <end position="140"/>
    </location>
</feature>